<proteinExistence type="predicted"/>
<gene>
    <name evidence="2" type="ORF">D0Z08_14345</name>
</gene>
<evidence type="ECO:0000313" key="3">
    <source>
        <dbReference type="Proteomes" id="UP000283644"/>
    </source>
</evidence>
<dbReference type="InterPro" id="IPR013783">
    <property type="entry name" value="Ig-like_fold"/>
</dbReference>
<dbReference type="Proteomes" id="UP000283644">
    <property type="component" value="Unassembled WGS sequence"/>
</dbReference>
<protein>
    <submittedName>
        <fullName evidence="2">Signal peptidase I</fullName>
    </submittedName>
</protein>
<keyword evidence="3" id="KW-1185">Reference proteome</keyword>
<dbReference type="EMBL" id="QXGH01000017">
    <property type="protein sequence ID" value="RHW26503.1"/>
    <property type="molecule type" value="Genomic_DNA"/>
</dbReference>
<reference evidence="2 3" key="1">
    <citation type="submission" date="2018-09" db="EMBL/GenBank/DDBJ databases">
        <title>Genome sequencing of Nocardioides immobilis CCTCC AB 2017083 for comparison to Nocardioides silvaticus.</title>
        <authorList>
            <person name="Li C."/>
            <person name="Wang G."/>
        </authorList>
    </citation>
    <scope>NUCLEOTIDE SEQUENCE [LARGE SCALE GENOMIC DNA]</scope>
    <source>
        <strain evidence="2 3">CCTCC AB 2017083</strain>
    </source>
</reference>
<dbReference type="RefSeq" id="WP_118925917.1">
    <property type="nucleotide sequence ID" value="NZ_QXGH01000017.1"/>
</dbReference>
<dbReference type="AlphaFoldDB" id="A0A417Y1J3"/>
<evidence type="ECO:0000313" key="2">
    <source>
        <dbReference type="EMBL" id="RHW26503.1"/>
    </source>
</evidence>
<dbReference type="GO" id="GO:0005975">
    <property type="term" value="P:carbohydrate metabolic process"/>
    <property type="evidence" value="ECO:0007669"/>
    <property type="project" value="UniProtKB-ARBA"/>
</dbReference>
<feature type="signal peptide" evidence="1">
    <location>
        <begin position="1"/>
        <end position="22"/>
    </location>
</feature>
<sequence length="614" mass="61976">MSRSIPATLTLLLLAAVAVATAAGSSSFSSAAFVTTSATTATVQAASDWTPPTVAMVAPSGAVTGTTTLSATASDAESGVASVRIQQQAVGADDWTTICTDTGAPYSCAWSTSSVADGQYDLRAVAVDNADYTTISDQVRTVVANNVVVVLGSPGDFVRGNVPLTATIHGGSSLTWNVTIEYAASGTTQWRTACTSSAFLNGQVACTWSTNGTIANGYYDLRAVARPTLGGSYTSAVVADVLVDNTPPGVTMTDPGTPLRGTVTLAASTTVGENESGIAQVVLQYAPTATGTYATACVVVTPPYSCRFATTTIADGSYSFRAVATDNAGNSATSAAVTGRIVDNTVSSVSVEDPGAFLTGTVTVQANATSTSGITSVRIQRAPAGSSTWTDLCTDTGAPYSCAWDTTAVADGLYDLRAVVTDGAGTQTISTTMAGRQVDNAPLRGVDVQTTNGGGTAGKITSGDTVTFTYSRTVAPGTVATGWTGGSLAVTARFRDGTVAGLGTGTKGDTLDVRIGTTTLNLGSVNLKEDYLKSGKTVTFNATLTAATVTVNGVEHTVVTLTIGARASGTNSSLRTVSLTSALVWTPSSAARTADGFACSTAPVTETGTTDREF</sequence>
<organism evidence="2 3">
    <name type="scientific">Nocardioides immobilis</name>
    <dbReference type="NCBI Taxonomy" id="2049295"/>
    <lineage>
        <taxon>Bacteria</taxon>
        <taxon>Bacillati</taxon>
        <taxon>Actinomycetota</taxon>
        <taxon>Actinomycetes</taxon>
        <taxon>Propionibacteriales</taxon>
        <taxon>Nocardioidaceae</taxon>
        <taxon>Nocardioides</taxon>
    </lineage>
</organism>
<dbReference type="OrthoDB" id="5241786at2"/>
<dbReference type="Pfam" id="PF17957">
    <property type="entry name" value="Big_7"/>
    <property type="match status" value="2"/>
</dbReference>
<feature type="chain" id="PRO_5038764484" evidence="1">
    <location>
        <begin position="23"/>
        <end position="614"/>
    </location>
</feature>
<accession>A0A417Y1J3</accession>
<evidence type="ECO:0000256" key="1">
    <source>
        <dbReference type="SAM" id="SignalP"/>
    </source>
</evidence>
<name>A0A417Y1J3_9ACTN</name>
<keyword evidence="1" id="KW-0732">Signal</keyword>
<dbReference type="Gene3D" id="2.60.40.10">
    <property type="entry name" value="Immunoglobulins"/>
    <property type="match status" value="3"/>
</dbReference>
<comment type="caution">
    <text evidence="2">The sequence shown here is derived from an EMBL/GenBank/DDBJ whole genome shotgun (WGS) entry which is preliminary data.</text>
</comment>